<sequence length="325" mass="37362">MKMSFPTFPIRRWPLIIVLAVILPLTACSSIRFGYNHADTFLIFRLDQYFDLEQSQKQLAKDRIGALLAWHRATQLQDYAALLDEIRAKLNGPVTPSEIISFQDKIRQRLETLGERAAPEIAKLALTLKPSQIAQVRRELDEDAAEFREEYGYSHDPSNDNPQARAKLVIKRAEFWLGKLTEQQRAMIRQATAESDSGNYTWADEREARQREFLALLSKIERQKPQERIATDWVRDYFAELAHQTDPQRRAFVETSRRANAELIAKLLNSATPKQRIALNEKLQGYAADLAALVEENRRLGQHMSPLPSDELSVRPEAKASQRPR</sequence>
<dbReference type="RefSeq" id="WP_026610542.1">
    <property type="nucleotide sequence ID" value="NZ_OX458333.1"/>
</dbReference>
<dbReference type="Pfam" id="PF19795">
    <property type="entry name" value="DUF6279"/>
    <property type="match status" value="1"/>
</dbReference>
<evidence type="ECO:0008006" key="4">
    <source>
        <dbReference type="Google" id="ProtNLM"/>
    </source>
</evidence>
<organism evidence="2 3">
    <name type="scientific">Methylocaldum szegediense</name>
    <dbReference type="NCBI Taxonomy" id="73780"/>
    <lineage>
        <taxon>Bacteria</taxon>
        <taxon>Pseudomonadati</taxon>
        <taxon>Pseudomonadota</taxon>
        <taxon>Gammaproteobacteria</taxon>
        <taxon>Methylococcales</taxon>
        <taxon>Methylococcaceae</taxon>
        <taxon>Methylocaldum</taxon>
    </lineage>
</organism>
<dbReference type="InterPro" id="IPR016875">
    <property type="entry name" value="UCP028200"/>
</dbReference>
<feature type="region of interest" description="Disordered" evidence="1">
    <location>
        <begin position="301"/>
        <end position="325"/>
    </location>
</feature>
<evidence type="ECO:0000313" key="3">
    <source>
        <dbReference type="Proteomes" id="UP001162030"/>
    </source>
</evidence>
<evidence type="ECO:0000313" key="2">
    <source>
        <dbReference type="EMBL" id="CAI8738204.1"/>
    </source>
</evidence>
<name>A0ABM9HWX1_9GAMM</name>
<reference evidence="2 3" key="1">
    <citation type="submission" date="2023-03" db="EMBL/GenBank/DDBJ databases">
        <authorList>
            <person name="Pearce D."/>
        </authorList>
    </citation>
    <scope>NUCLEOTIDE SEQUENCE [LARGE SCALE GENOMIC DNA]</scope>
    <source>
        <strain evidence="2">Msz</strain>
    </source>
</reference>
<gene>
    <name evidence="2" type="ORF">MSZNOR_0413</name>
</gene>
<accession>A0ABM9HWX1</accession>
<feature type="compositionally biased region" description="Basic and acidic residues" evidence="1">
    <location>
        <begin position="312"/>
        <end position="325"/>
    </location>
</feature>
<keyword evidence="3" id="KW-1185">Reference proteome</keyword>
<dbReference type="Proteomes" id="UP001162030">
    <property type="component" value="Chromosome"/>
</dbReference>
<dbReference type="EMBL" id="OX458333">
    <property type="protein sequence ID" value="CAI8738204.1"/>
    <property type="molecule type" value="Genomic_DNA"/>
</dbReference>
<dbReference type="PIRSF" id="PIRSF028200">
    <property type="entry name" value="UCP028200"/>
    <property type="match status" value="1"/>
</dbReference>
<proteinExistence type="predicted"/>
<protein>
    <recommendedName>
        <fullName evidence="4">Lipoprotein</fullName>
    </recommendedName>
</protein>
<evidence type="ECO:0000256" key="1">
    <source>
        <dbReference type="SAM" id="MobiDB-lite"/>
    </source>
</evidence>